<keyword evidence="3 5" id="KW-0808">Transferase</keyword>
<dbReference type="Pfam" id="PF00535">
    <property type="entry name" value="Glycos_transf_2"/>
    <property type="match status" value="1"/>
</dbReference>
<keyword evidence="2" id="KW-0328">Glycosyltransferase</keyword>
<reference evidence="5 6" key="1">
    <citation type="submission" date="2020-03" db="EMBL/GenBank/DDBJ databases">
        <title>Complete genome sequence of sixteen Streptomyces strains facilitates identification of candidate genes involved in plant growth-promotion in grain legumes and cereals.</title>
        <authorList>
            <person name="Gopalakrishnan S."/>
            <person name="Thakur V."/>
            <person name="Saxena R."/>
            <person name="Vadlamudi S."/>
            <person name="Purohit S."/>
            <person name="Kumar V."/>
            <person name="Rathore A."/>
            <person name="Chitikineni A."/>
            <person name="Varshney R.K."/>
        </authorList>
    </citation>
    <scope>NUCLEOTIDE SEQUENCE [LARGE SCALE GENOMIC DNA]</scope>
    <source>
        <strain evidence="5 6">KAI-180</strain>
    </source>
</reference>
<dbReference type="Gene3D" id="3.90.550.10">
    <property type="entry name" value="Spore Coat Polysaccharide Biosynthesis Protein SpsA, Chain A"/>
    <property type="match status" value="1"/>
</dbReference>
<evidence type="ECO:0000259" key="4">
    <source>
        <dbReference type="Pfam" id="PF00535"/>
    </source>
</evidence>
<evidence type="ECO:0000256" key="3">
    <source>
        <dbReference type="ARBA" id="ARBA00022679"/>
    </source>
</evidence>
<keyword evidence="6" id="KW-1185">Reference proteome</keyword>
<feature type="domain" description="Glycosyltransferase 2-like" evidence="4">
    <location>
        <begin position="18"/>
        <end position="136"/>
    </location>
</feature>
<protein>
    <submittedName>
        <fullName evidence="5">Glycosyltransferase</fullName>
    </submittedName>
</protein>
<organism evidence="5 6">
    <name type="scientific">Streptomyces odorifer</name>
    <dbReference type="NCBI Taxonomy" id="53450"/>
    <lineage>
        <taxon>Bacteria</taxon>
        <taxon>Bacillati</taxon>
        <taxon>Actinomycetota</taxon>
        <taxon>Actinomycetes</taxon>
        <taxon>Kitasatosporales</taxon>
        <taxon>Streptomycetaceae</taxon>
        <taxon>Streptomyces</taxon>
        <taxon>Streptomyces albidoflavus group</taxon>
    </lineage>
</organism>
<dbReference type="SUPFAM" id="SSF53448">
    <property type="entry name" value="Nucleotide-diphospho-sugar transferases"/>
    <property type="match status" value="1"/>
</dbReference>
<dbReference type="InterPro" id="IPR001173">
    <property type="entry name" value="Glyco_trans_2-like"/>
</dbReference>
<evidence type="ECO:0000256" key="1">
    <source>
        <dbReference type="ARBA" id="ARBA00006739"/>
    </source>
</evidence>
<accession>A0A7Y6CCV9</accession>
<dbReference type="GO" id="GO:0016757">
    <property type="term" value="F:glycosyltransferase activity"/>
    <property type="evidence" value="ECO:0007669"/>
    <property type="project" value="UniProtKB-KW"/>
</dbReference>
<dbReference type="RefSeq" id="WP_030696012.1">
    <property type="nucleotide sequence ID" value="NZ_JAANNT010000015.1"/>
</dbReference>
<dbReference type="InterPro" id="IPR050834">
    <property type="entry name" value="Glycosyltransf_2"/>
</dbReference>
<sequence>MTERHEHAETARPDHRVSVVVITRNRREELLRTLRLLRELPERPPVLVVDNASSDGTAEEAAARFPEMTVLRAESNLGAVGRNLAVARVRTPYVAFCDDDSWWEPGSLRHAADLLDARPRLAAVTARILVEPGGEEDPVVAELRDSPLAGPPWLPGPAIGSFLAAATVLRADAFRQAGGFHPGLWLGGEEELLATDLQRAGWWLSYAPELTIRHAPSALRDPTARRVVGLRNTLWFTWLRRPAWAAVRRTLHLARTVPRDRASVTAFGRALAGLPWVLRARVPVSAPLEARLRTLEKAQEAGGSRRYVG</sequence>
<dbReference type="InterPro" id="IPR029044">
    <property type="entry name" value="Nucleotide-diphossugar_trans"/>
</dbReference>
<evidence type="ECO:0000313" key="6">
    <source>
        <dbReference type="Proteomes" id="UP000540128"/>
    </source>
</evidence>
<proteinExistence type="inferred from homology"/>
<comment type="similarity">
    <text evidence="1">Belongs to the glycosyltransferase 2 family.</text>
</comment>
<dbReference type="PANTHER" id="PTHR43685">
    <property type="entry name" value="GLYCOSYLTRANSFERASE"/>
    <property type="match status" value="1"/>
</dbReference>
<evidence type="ECO:0000256" key="2">
    <source>
        <dbReference type="ARBA" id="ARBA00022676"/>
    </source>
</evidence>
<dbReference type="PANTHER" id="PTHR43685:SF5">
    <property type="entry name" value="GLYCOSYLTRANSFERASE EPSE-RELATED"/>
    <property type="match status" value="1"/>
</dbReference>
<dbReference type="Proteomes" id="UP000540128">
    <property type="component" value="Unassembled WGS sequence"/>
</dbReference>
<gene>
    <name evidence="5" type="ORF">G6W59_18010</name>
</gene>
<dbReference type="AlphaFoldDB" id="A0A7Y6CCV9"/>
<dbReference type="EMBL" id="JAANNT010000015">
    <property type="protein sequence ID" value="NUV30188.1"/>
    <property type="molecule type" value="Genomic_DNA"/>
</dbReference>
<evidence type="ECO:0000313" key="5">
    <source>
        <dbReference type="EMBL" id="NUV30188.1"/>
    </source>
</evidence>
<name>A0A7Y6CCV9_9ACTN</name>
<comment type="caution">
    <text evidence="5">The sequence shown here is derived from an EMBL/GenBank/DDBJ whole genome shotgun (WGS) entry which is preliminary data.</text>
</comment>